<accession>A0A2N7WKR1</accession>
<dbReference type="EMBL" id="CADIJZ010000011">
    <property type="protein sequence ID" value="CAB3694346.1"/>
    <property type="molecule type" value="Genomic_DNA"/>
</dbReference>
<dbReference type="GO" id="GO:0016491">
    <property type="term" value="F:oxidoreductase activity"/>
    <property type="evidence" value="ECO:0007669"/>
    <property type="project" value="UniProtKB-KW"/>
</dbReference>
<feature type="domain" description="Nitrite/Sulfite reductase ferredoxin-like" evidence="8">
    <location>
        <begin position="343"/>
        <end position="409"/>
    </location>
</feature>
<evidence type="ECO:0000313" key="10">
    <source>
        <dbReference type="EMBL" id="PMS30002.1"/>
    </source>
</evidence>
<evidence type="ECO:0000256" key="3">
    <source>
        <dbReference type="ARBA" id="ARBA00022723"/>
    </source>
</evidence>
<keyword evidence="3" id="KW-0479">Metal-binding</keyword>
<evidence type="ECO:0000313" key="12">
    <source>
        <dbReference type="Proteomes" id="UP000494205"/>
    </source>
</evidence>
<dbReference type="PANTHER" id="PTHR32439">
    <property type="entry name" value="FERREDOXIN--NITRITE REDUCTASE, CHLOROPLASTIC"/>
    <property type="match status" value="1"/>
</dbReference>
<dbReference type="Proteomes" id="UP000494205">
    <property type="component" value="Unassembled WGS sequence"/>
</dbReference>
<keyword evidence="5" id="KW-0408">Iron</keyword>
<evidence type="ECO:0000259" key="8">
    <source>
        <dbReference type="Pfam" id="PF03460"/>
    </source>
</evidence>
<keyword evidence="2" id="KW-0349">Heme</keyword>
<evidence type="ECO:0000256" key="2">
    <source>
        <dbReference type="ARBA" id="ARBA00022617"/>
    </source>
</evidence>
<proteinExistence type="predicted"/>
<dbReference type="RefSeq" id="WP_102633154.1">
    <property type="nucleotide sequence ID" value="NZ_CADIJZ010000011.1"/>
</dbReference>
<dbReference type="GO" id="GO:0051539">
    <property type="term" value="F:4 iron, 4 sulfur cluster binding"/>
    <property type="evidence" value="ECO:0007669"/>
    <property type="project" value="UniProtKB-KW"/>
</dbReference>
<dbReference type="InterPro" id="IPR045854">
    <property type="entry name" value="NO2/SO3_Rdtase_4Fe4S_sf"/>
</dbReference>
<dbReference type="GO" id="GO:0046872">
    <property type="term" value="F:metal ion binding"/>
    <property type="evidence" value="ECO:0007669"/>
    <property type="project" value="UniProtKB-KW"/>
</dbReference>
<dbReference type="Gene3D" id="3.90.480.10">
    <property type="entry name" value="Sulfite Reductase Hemoprotein,Domain 2"/>
    <property type="match status" value="2"/>
</dbReference>
<keyword evidence="1" id="KW-0004">4Fe-4S</keyword>
<gene>
    <name evidence="10" type="primary">cobG</name>
    <name evidence="10" type="ORF">C0Z16_16280</name>
    <name evidence="9" type="ORF">LMG27174_03333</name>
</gene>
<dbReference type="GO" id="GO:0020037">
    <property type="term" value="F:heme binding"/>
    <property type="evidence" value="ECO:0007669"/>
    <property type="project" value="InterPro"/>
</dbReference>
<dbReference type="InterPro" id="IPR006067">
    <property type="entry name" value="NO2/SO3_Rdtase_4Fe4S_dom"/>
</dbReference>
<dbReference type="AlphaFoldDB" id="A0A2N7WKR1"/>
<dbReference type="SUPFAM" id="SSF56014">
    <property type="entry name" value="Nitrite and sulphite reductase 4Fe-4S domain-like"/>
    <property type="match status" value="2"/>
</dbReference>
<organism evidence="9 12">
    <name type="scientific">Paraburkholderia rhynchosiae</name>
    <dbReference type="NCBI Taxonomy" id="487049"/>
    <lineage>
        <taxon>Bacteria</taxon>
        <taxon>Pseudomonadati</taxon>
        <taxon>Pseudomonadota</taxon>
        <taxon>Betaproteobacteria</taxon>
        <taxon>Burkholderiales</taxon>
        <taxon>Burkholderiaceae</taxon>
        <taxon>Paraburkholderia</taxon>
    </lineage>
</organism>
<dbReference type="InterPro" id="IPR012798">
    <property type="entry name" value="Cbl_synth_CobG-like"/>
</dbReference>
<dbReference type="Gene3D" id="3.30.413.10">
    <property type="entry name" value="Sulfite Reductase Hemoprotein, domain 1"/>
    <property type="match status" value="3"/>
</dbReference>
<keyword evidence="6" id="KW-0411">Iron-sulfur</keyword>
<dbReference type="Proteomes" id="UP000235659">
    <property type="component" value="Unassembled WGS sequence"/>
</dbReference>
<evidence type="ECO:0000313" key="11">
    <source>
        <dbReference type="Proteomes" id="UP000235659"/>
    </source>
</evidence>
<evidence type="ECO:0000313" key="9">
    <source>
        <dbReference type="EMBL" id="CAB3694346.1"/>
    </source>
</evidence>
<dbReference type="InterPro" id="IPR005117">
    <property type="entry name" value="NiRdtase/SiRdtase_haem-b_fer"/>
</dbReference>
<keyword evidence="4" id="KW-0560">Oxidoreductase</keyword>
<dbReference type="EMBL" id="PNXY01000010">
    <property type="protein sequence ID" value="PMS30002.1"/>
    <property type="molecule type" value="Genomic_DNA"/>
</dbReference>
<dbReference type="NCBIfam" id="TIGR02435">
    <property type="entry name" value="CobG"/>
    <property type="match status" value="1"/>
</dbReference>
<reference evidence="9 12" key="2">
    <citation type="submission" date="2020-04" db="EMBL/GenBank/DDBJ databases">
        <authorList>
            <person name="De Canck E."/>
        </authorList>
    </citation>
    <scope>NUCLEOTIDE SEQUENCE [LARGE SCALE GENOMIC DNA]</scope>
    <source>
        <strain evidence="9 12">LMG 27174</strain>
    </source>
</reference>
<evidence type="ECO:0000256" key="5">
    <source>
        <dbReference type="ARBA" id="ARBA00023004"/>
    </source>
</evidence>
<evidence type="ECO:0000259" key="7">
    <source>
        <dbReference type="Pfam" id="PF01077"/>
    </source>
</evidence>
<sequence length="528" mass="54720">MPLHRLLGPSRDANPVSVLNPVSPSTVLPDAASAPWPSACPGLLRIVAARDGGICRIKLPGGELSAAQAEAIAHASARHAAGVIELTNRANLQVRGVRDGHEAALVSALIDAGLGPTAAMGSTEINRSAPANAAAGRDHDHNAYALEASAADDVRNVMVSPTAGRDPSAPFDTRPMCAELLTLLQSEARFAALSPKFALLLDGGERLARPDHPHDIWLAASQGADGVRFVFGLAGCPPGSASAQNARNDSSGSVRCKPADGTGALASILPSQVPALVRALLHTFIDLAAADARRMRHLLASYSIDAVLQHAQTYVDFPLTRDASLADWRRSTPADASLRLGAHAQRVPDTWHVGGQPPLGRIDATTLHGLAALSQQHGNGTLRITPWQSVLLPDVASHAVAAVLAALNALGLASNPADAITRLIACAGSSGCAKSLADTKTDALTLATRLPAGVDMHLSGCERSCAAAHCAPFTLLAAAPGMYDLYRRDGQPGFGQCVARQLTIEQAADTLARLAGVTQTSDTNERHK</sequence>
<dbReference type="Pfam" id="PF01077">
    <property type="entry name" value="NIR_SIR"/>
    <property type="match status" value="1"/>
</dbReference>
<dbReference type="SUPFAM" id="SSF55124">
    <property type="entry name" value="Nitrite/Sulfite reductase N-terminal domain-like"/>
    <property type="match status" value="2"/>
</dbReference>
<dbReference type="InterPro" id="IPR051329">
    <property type="entry name" value="NIR_SIR_4Fe-4S"/>
</dbReference>
<dbReference type="InterPro" id="IPR036136">
    <property type="entry name" value="Nit/Sulf_reduc_fer-like_dom_sf"/>
</dbReference>
<feature type="domain" description="Nitrite/Sulfite reductase ferredoxin-like" evidence="8">
    <location>
        <begin position="50"/>
        <end position="109"/>
    </location>
</feature>
<reference evidence="10 11" key="1">
    <citation type="submission" date="2018-01" db="EMBL/GenBank/DDBJ databases">
        <title>Whole genome analyses suggest that Burkholderia sensu lato contains two further novel genera in the rhizoxinica-symbiotica group Mycetohabitans gen. nov., and Trinickia gen. nov.: implications for the evolution of diazotrophy and nodulation in the Burkholderiaceae.</title>
        <authorList>
            <person name="Estrada-de los Santos P."/>
            <person name="Palmer M."/>
            <person name="Chavez-Ramirez B."/>
            <person name="Beukes C."/>
            <person name="Steenkamp E.T."/>
            <person name="Hirsch A.M."/>
            <person name="Manyaka P."/>
            <person name="Maluk M."/>
            <person name="Lafos M."/>
            <person name="Crook M."/>
            <person name="Gross E."/>
            <person name="Simon M.F."/>
            <person name="Bueno dos Reis Junior F."/>
            <person name="Poole P.S."/>
            <person name="Venter S.N."/>
            <person name="James E.K."/>
        </authorList>
    </citation>
    <scope>NUCLEOTIDE SEQUENCE [LARGE SCALE GENOMIC DNA]</scope>
    <source>
        <strain evidence="10 11">WSM 3937</strain>
    </source>
</reference>
<evidence type="ECO:0000256" key="4">
    <source>
        <dbReference type="ARBA" id="ARBA00023002"/>
    </source>
</evidence>
<keyword evidence="11" id="KW-1185">Reference proteome</keyword>
<name>A0A2N7WKR1_9BURK</name>
<protein>
    <submittedName>
        <fullName evidence="10">Precorrin-3B synthase</fullName>
    </submittedName>
</protein>
<evidence type="ECO:0000256" key="6">
    <source>
        <dbReference type="ARBA" id="ARBA00023014"/>
    </source>
</evidence>
<dbReference type="Pfam" id="PF03460">
    <property type="entry name" value="NIR_SIR_ferr"/>
    <property type="match status" value="2"/>
</dbReference>
<evidence type="ECO:0000256" key="1">
    <source>
        <dbReference type="ARBA" id="ARBA00022485"/>
    </source>
</evidence>
<dbReference type="OrthoDB" id="7459360at2"/>
<dbReference type="PANTHER" id="PTHR32439:SF9">
    <property type="entry name" value="BLR3264 PROTEIN"/>
    <property type="match status" value="1"/>
</dbReference>
<feature type="domain" description="Nitrite/sulphite reductase 4Fe-4S" evidence="7">
    <location>
        <begin position="151"/>
        <end position="315"/>
    </location>
</feature>